<name>A0A6A5WJL1_9PLEO</name>
<keyword evidence="2" id="KW-1185">Reference proteome</keyword>
<dbReference type="EMBL" id="ML977582">
    <property type="protein sequence ID" value="KAF2001637.1"/>
    <property type="molecule type" value="Genomic_DNA"/>
</dbReference>
<reference evidence="1" key="1">
    <citation type="journal article" date="2020" name="Stud. Mycol.">
        <title>101 Dothideomycetes genomes: a test case for predicting lifestyles and emergence of pathogens.</title>
        <authorList>
            <person name="Haridas S."/>
            <person name="Albert R."/>
            <person name="Binder M."/>
            <person name="Bloem J."/>
            <person name="Labutti K."/>
            <person name="Salamov A."/>
            <person name="Andreopoulos B."/>
            <person name="Baker S."/>
            <person name="Barry K."/>
            <person name="Bills G."/>
            <person name="Bluhm B."/>
            <person name="Cannon C."/>
            <person name="Castanera R."/>
            <person name="Culley D."/>
            <person name="Daum C."/>
            <person name="Ezra D."/>
            <person name="Gonzalez J."/>
            <person name="Henrissat B."/>
            <person name="Kuo A."/>
            <person name="Liang C."/>
            <person name="Lipzen A."/>
            <person name="Lutzoni F."/>
            <person name="Magnuson J."/>
            <person name="Mondo S."/>
            <person name="Nolan M."/>
            <person name="Ohm R."/>
            <person name="Pangilinan J."/>
            <person name="Park H.-J."/>
            <person name="Ramirez L."/>
            <person name="Alfaro M."/>
            <person name="Sun H."/>
            <person name="Tritt A."/>
            <person name="Yoshinaga Y."/>
            <person name="Zwiers L.-H."/>
            <person name="Turgeon B."/>
            <person name="Goodwin S."/>
            <person name="Spatafora J."/>
            <person name="Crous P."/>
            <person name="Grigoriev I."/>
        </authorList>
    </citation>
    <scope>NUCLEOTIDE SEQUENCE</scope>
    <source>
        <strain evidence="1">CBS 123094</strain>
    </source>
</reference>
<dbReference type="AlphaFoldDB" id="A0A6A5WJL1"/>
<proteinExistence type="predicted"/>
<sequence>MSTSTRTPIHTLVQYQCETTSNNIPIINIPWVSRPHAYPSSPVTVTAPFDASTLIHTYYRGGYSSSHQDATEDLPGRFFATVSTGTTDLDTLRKVEVVEYAGDRNVLAARYEIHVKKMKDYEMVDSKVEGDQGLRKCWMRCKKEVEVDGKKVEKMASLCVCEMVCYEGE</sequence>
<accession>A0A6A5WJL1</accession>
<evidence type="ECO:0000313" key="1">
    <source>
        <dbReference type="EMBL" id="KAF2001637.1"/>
    </source>
</evidence>
<gene>
    <name evidence="1" type="ORF">P154DRAFT_166679</name>
</gene>
<dbReference type="Proteomes" id="UP000799779">
    <property type="component" value="Unassembled WGS sequence"/>
</dbReference>
<evidence type="ECO:0000313" key="2">
    <source>
        <dbReference type="Proteomes" id="UP000799779"/>
    </source>
</evidence>
<organism evidence="1 2">
    <name type="scientific">Amniculicola lignicola CBS 123094</name>
    <dbReference type="NCBI Taxonomy" id="1392246"/>
    <lineage>
        <taxon>Eukaryota</taxon>
        <taxon>Fungi</taxon>
        <taxon>Dikarya</taxon>
        <taxon>Ascomycota</taxon>
        <taxon>Pezizomycotina</taxon>
        <taxon>Dothideomycetes</taxon>
        <taxon>Pleosporomycetidae</taxon>
        <taxon>Pleosporales</taxon>
        <taxon>Amniculicolaceae</taxon>
        <taxon>Amniculicola</taxon>
    </lineage>
</organism>
<protein>
    <submittedName>
        <fullName evidence="1">Uncharacterized protein</fullName>
    </submittedName>
</protein>